<feature type="region of interest" description="Disordered" evidence="1">
    <location>
        <begin position="53"/>
        <end position="74"/>
    </location>
</feature>
<gene>
    <name evidence="2" type="ORF">GCM10010255_20030</name>
</gene>
<comment type="caution">
    <text evidence="2">The sequence shown here is derived from an EMBL/GenBank/DDBJ whole genome shotgun (WGS) entry which is preliminary data.</text>
</comment>
<organism evidence="2 3">
    <name type="scientific">Streptomyces coeruleofuscus</name>
    <dbReference type="NCBI Taxonomy" id="66879"/>
    <lineage>
        <taxon>Bacteria</taxon>
        <taxon>Bacillati</taxon>
        <taxon>Actinomycetota</taxon>
        <taxon>Actinomycetes</taxon>
        <taxon>Kitasatosporales</taxon>
        <taxon>Streptomycetaceae</taxon>
        <taxon>Streptomyces</taxon>
    </lineage>
</organism>
<evidence type="ECO:0000313" key="2">
    <source>
        <dbReference type="EMBL" id="GAA2390953.1"/>
    </source>
</evidence>
<name>A0ABP5V2S4_9ACTN</name>
<reference evidence="3" key="1">
    <citation type="journal article" date="2019" name="Int. J. Syst. Evol. Microbiol.">
        <title>The Global Catalogue of Microorganisms (GCM) 10K type strain sequencing project: providing services to taxonomists for standard genome sequencing and annotation.</title>
        <authorList>
            <consortium name="The Broad Institute Genomics Platform"/>
            <consortium name="The Broad Institute Genome Sequencing Center for Infectious Disease"/>
            <person name="Wu L."/>
            <person name="Ma J."/>
        </authorList>
    </citation>
    <scope>NUCLEOTIDE SEQUENCE [LARGE SCALE GENOMIC DNA]</scope>
    <source>
        <strain evidence="3">JCM 4358</strain>
    </source>
</reference>
<dbReference type="Proteomes" id="UP001499986">
    <property type="component" value="Unassembled WGS sequence"/>
</dbReference>
<keyword evidence="3" id="KW-1185">Reference proteome</keyword>
<accession>A0ABP5V2S4</accession>
<protein>
    <submittedName>
        <fullName evidence="2">Uncharacterized protein</fullName>
    </submittedName>
</protein>
<dbReference type="EMBL" id="BAAASE010000002">
    <property type="protein sequence ID" value="GAA2390953.1"/>
    <property type="molecule type" value="Genomic_DNA"/>
</dbReference>
<proteinExistence type="predicted"/>
<sequence>MNPPTAPSPKPALTSPVRLIVRMAPAFLSEVVPGGCAVSERIVSTMRFHRYRQKGKSGPCSGTHRTWPALSSTTEAPAGGSGLVLLGVALQETLLQNRSLARSE</sequence>
<evidence type="ECO:0000256" key="1">
    <source>
        <dbReference type="SAM" id="MobiDB-lite"/>
    </source>
</evidence>
<evidence type="ECO:0000313" key="3">
    <source>
        <dbReference type="Proteomes" id="UP001499986"/>
    </source>
</evidence>